<dbReference type="OrthoDB" id="9799482at2"/>
<evidence type="ECO:0000313" key="7">
    <source>
        <dbReference type="Proteomes" id="UP000426246"/>
    </source>
</evidence>
<evidence type="ECO:0000256" key="2">
    <source>
        <dbReference type="ARBA" id="ARBA00023015"/>
    </source>
</evidence>
<dbReference type="InterPro" id="IPR046335">
    <property type="entry name" value="LacI/GalR-like_sensor"/>
</dbReference>
<dbReference type="GO" id="GO:0000976">
    <property type="term" value="F:transcription cis-regulatory region binding"/>
    <property type="evidence" value="ECO:0007669"/>
    <property type="project" value="TreeGrafter"/>
</dbReference>
<dbReference type="PROSITE" id="PS50949">
    <property type="entry name" value="HTH_GNTR"/>
    <property type="match status" value="1"/>
</dbReference>
<dbReference type="Pfam" id="PF00392">
    <property type="entry name" value="GntR"/>
    <property type="match status" value="1"/>
</dbReference>
<dbReference type="RefSeq" id="WP_155700340.1">
    <property type="nucleotide sequence ID" value="NZ_CP034235.1"/>
</dbReference>
<feature type="domain" description="HTH gntR-type" evidence="5">
    <location>
        <begin position="9"/>
        <end position="77"/>
    </location>
</feature>
<dbReference type="CDD" id="cd07377">
    <property type="entry name" value="WHTH_GntR"/>
    <property type="match status" value="1"/>
</dbReference>
<protein>
    <submittedName>
        <fullName evidence="6">GntR family transcriptional regulator</fullName>
    </submittedName>
</protein>
<dbReference type="Gene3D" id="1.10.10.10">
    <property type="entry name" value="Winged helix-like DNA-binding domain superfamily/Winged helix DNA-binding domain"/>
    <property type="match status" value="1"/>
</dbReference>
<dbReference type="GO" id="GO:0003700">
    <property type="term" value="F:DNA-binding transcription factor activity"/>
    <property type="evidence" value="ECO:0007669"/>
    <property type="project" value="InterPro"/>
</dbReference>
<dbReference type="PANTHER" id="PTHR30146:SF95">
    <property type="entry name" value="RIBOSE OPERON REPRESSOR"/>
    <property type="match status" value="1"/>
</dbReference>
<dbReference type="EMBL" id="CP034235">
    <property type="protein sequence ID" value="QGQ95323.1"/>
    <property type="molecule type" value="Genomic_DNA"/>
</dbReference>
<dbReference type="KEGG" id="ppsc:EHS13_10725"/>
<dbReference type="SMART" id="SM00345">
    <property type="entry name" value="HTH_GNTR"/>
    <property type="match status" value="1"/>
</dbReference>
<sequence>MNELALESKPIYERIFDSLRGEIVGKVYNIGDRVPSEKELADAFNVSRITSKKALELLAKEGLIVRMPGRGSFVIEAGTAERVENVPDECVKPLLIGLVITDFGNTFGTGMIYGMESSSAEHDSFLLLRRSFGIPENEEKAIRDFLNLGVDGIIVFPAQGEFYNSEILKLVIQQFPLVLVDRHLKGVAAASICTDNVKAARLGTDHLLELKHKHICLLTPPPMDTTAIEDRIEGFIQSHAERGVMVDRTLWLDKITSTLPNSFHTVNMDKDIQMIKAHLQQNPHITALFAIEYNIALLAKAAVESLNKRIPEDISIICFDSPSTTLGSGYQFTHLMQAEEEIGKLAVENVLKLKHGEKVPNRVTLDAKLVIGVSTAAARQ</sequence>
<dbReference type="Pfam" id="PF13377">
    <property type="entry name" value="Peripla_BP_3"/>
    <property type="match status" value="1"/>
</dbReference>
<evidence type="ECO:0000259" key="5">
    <source>
        <dbReference type="PROSITE" id="PS50949"/>
    </source>
</evidence>
<dbReference type="SUPFAM" id="SSF53822">
    <property type="entry name" value="Periplasmic binding protein-like I"/>
    <property type="match status" value="1"/>
</dbReference>
<keyword evidence="1" id="KW-0678">Repressor</keyword>
<name>A0A6B8RIG3_9BACL</name>
<dbReference type="PANTHER" id="PTHR30146">
    <property type="entry name" value="LACI-RELATED TRANSCRIPTIONAL REPRESSOR"/>
    <property type="match status" value="1"/>
</dbReference>
<dbReference type="PRINTS" id="PR00035">
    <property type="entry name" value="HTHGNTR"/>
</dbReference>
<evidence type="ECO:0000313" key="6">
    <source>
        <dbReference type="EMBL" id="QGQ95323.1"/>
    </source>
</evidence>
<dbReference type="InterPro" id="IPR028082">
    <property type="entry name" value="Peripla_BP_I"/>
</dbReference>
<evidence type="ECO:0000256" key="3">
    <source>
        <dbReference type="ARBA" id="ARBA00023125"/>
    </source>
</evidence>
<dbReference type="CDD" id="cd06267">
    <property type="entry name" value="PBP1_LacI_sugar_binding-like"/>
    <property type="match status" value="1"/>
</dbReference>
<accession>A0A6B8RIG3</accession>
<keyword evidence="7" id="KW-1185">Reference proteome</keyword>
<dbReference type="Proteomes" id="UP000426246">
    <property type="component" value="Chromosome"/>
</dbReference>
<reference evidence="7" key="1">
    <citation type="submission" date="2018-11" db="EMBL/GenBank/DDBJ databases">
        <title>Complete genome sequence of Paenibacillus sp. ML311-T8.</title>
        <authorList>
            <person name="Nam Y.-D."/>
            <person name="Kang J."/>
            <person name="Chung W.-H."/>
            <person name="Park Y.S."/>
        </authorList>
    </citation>
    <scope>NUCLEOTIDE SEQUENCE [LARGE SCALE GENOMIC DNA]</scope>
    <source>
        <strain evidence="7">ML311-T8</strain>
    </source>
</reference>
<evidence type="ECO:0000256" key="1">
    <source>
        <dbReference type="ARBA" id="ARBA00022491"/>
    </source>
</evidence>
<dbReference type="SUPFAM" id="SSF46785">
    <property type="entry name" value="Winged helix' DNA-binding domain"/>
    <property type="match status" value="1"/>
</dbReference>
<gene>
    <name evidence="6" type="ORF">EHS13_10725</name>
</gene>
<dbReference type="InterPro" id="IPR000524">
    <property type="entry name" value="Tscrpt_reg_HTH_GntR"/>
</dbReference>
<dbReference type="Gene3D" id="3.40.50.2300">
    <property type="match status" value="2"/>
</dbReference>
<proteinExistence type="predicted"/>
<dbReference type="InterPro" id="IPR036390">
    <property type="entry name" value="WH_DNA-bd_sf"/>
</dbReference>
<organism evidence="6 7">
    <name type="scientific">Paenibacillus psychroresistens</name>
    <dbReference type="NCBI Taxonomy" id="1778678"/>
    <lineage>
        <taxon>Bacteria</taxon>
        <taxon>Bacillati</taxon>
        <taxon>Bacillota</taxon>
        <taxon>Bacilli</taxon>
        <taxon>Bacillales</taxon>
        <taxon>Paenibacillaceae</taxon>
        <taxon>Paenibacillus</taxon>
    </lineage>
</organism>
<evidence type="ECO:0000256" key="4">
    <source>
        <dbReference type="ARBA" id="ARBA00023163"/>
    </source>
</evidence>
<keyword evidence="4" id="KW-0804">Transcription</keyword>
<keyword evidence="2" id="KW-0805">Transcription regulation</keyword>
<dbReference type="InterPro" id="IPR036388">
    <property type="entry name" value="WH-like_DNA-bd_sf"/>
</dbReference>
<dbReference type="AlphaFoldDB" id="A0A6B8RIG3"/>
<keyword evidence="3" id="KW-0238">DNA-binding</keyword>